<dbReference type="NCBIfam" id="TIGR02532">
    <property type="entry name" value="IV_pilin_GFxxxE"/>
    <property type="match status" value="1"/>
</dbReference>
<evidence type="ECO:0000313" key="4">
    <source>
        <dbReference type="EMBL" id="MDE5412287.1"/>
    </source>
</evidence>
<keyword evidence="2" id="KW-0178">Competence</keyword>
<sequence length="145" mass="16579">MKLKQQGYTLVELLLVLTIISVVSSVTLISLNSTYSSYERNIFLSQLENDLYYAQQLAISNGAHAVFYFNSERSCYGIRQNNQIVYEQPINIDVTFERGSLGFTDVRFLSNGNISKAGTLFMYVGSQRYVIVFHIGKGRFYIEEK</sequence>
<name>A0ABT5VC41_9BACI</name>
<dbReference type="PROSITE" id="PS00409">
    <property type="entry name" value="PROKAR_NTER_METHYL"/>
    <property type="match status" value="1"/>
</dbReference>
<proteinExistence type="predicted"/>
<dbReference type="InterPro" id="IPR016785">
    <property type="entry name" value="ComGD"/>
</dbReference>
<gene>
    <name evidence="4" type="primary">comGD</name>
    <name evidence="4" type="ORF">N7Z68_02660</name>
</gene>
<dbReference type="EMBL" id="JAOTPO010000001">
    <property type="protein sequence ID" value="MDE5412287.1"/>
    <property type="molecule type" value="Genomic_DNA"/>
</dbReference>
<keyword evidence="3" id="KW-0472">Membrane</keyword>
<evidence type="ECO:0000256" key="3">
    <source>
        <dbReference type="SAM" id="Phobius"/>
    </source>
</evidence>
<feature type="transmembrane region" description="Helical" evidence="3">
    <location>
        <begin position="7"/>
        <end position="31"/>
    </location>
</feature>
<evidence type="ECO:0000256" key="2">
    <source>
        <dbReference type="ARBA" id="ARBA00023287"/>
    </source>
</evidence>
<organism evidence="4 5">
    <name type="scientific">Alkalihalobacterium chitinilyticum</name>
    <dbReference type="NCBI Taxonomy" id="2980103"/>
    <lineage>
        <taxon>Bacteria</taxon>
        <taxon>Bacillati</taxon>
        <taxon>Bacillota</taxon>
        <taxon>Bacilli</taxon>
        <taxon>Bacillales</taxon>
        <taxon>Bacillaceae</taxon>
        <taxon>Alkalihalobacterium</taxon>
    </lineage>
</organism>
<protein>
    <submittedName>
        <fullName evidence="4">Competence type IV pilus minor pilin ComGD</fullName>
    </submittedName>
</protein>
<evidence type="ECO:0000313" key="5">
    <source>
        <dbReference type="Proteomes" id="UP001148125"/>
    </source>
</evidence>
<accession>A0ABT5VC41</accession>
<keyword evidence="3" id="KW-0812">Transmembrane</keyword>
<dbReference type="PIRSF" id="PIRSF021292">
    <property type="entry name" value="Competence_ComGD"/>
    <property type="match status" value="1"/>
</dbReference>
<dbReference type="Proteomes" id="UP001148125">
    <property type="component" value="Unassembled WGS sequence"/>
</dbReference>
<dbReference type="SUPFAM" id="SSF54523">
    <property type="entry name" value="Pili subunits"/>
    <property type="match status" value="1"/>
</dbReference>
<evidence type="ECO:0000256" key="1">
    <source>
        <dbReference type="ARBA" id="ARBA00004241"/>
    </source>
</evidence>
<reference evidence="4" key="1">
    <citation type="submission" date="2024-05" db="EMBL/GenBank/DDBJ databases">
        <title>Alkalihalobacillus sp. strain MEB203 novel alkaliphilic bacterium from Lonar Lake, India.</title>
        <authorList>
            <person name="Joshi A."/>
            <person name="Thite S."/>
            <person name="Mengade P."/>
        </authorList>
    </citation>
    <scope>NUCLEOTIDE SEQUENCE</scope>
    <source>
        <strain evidence="4">MEB 203</strain>
    </source>
</reference>
<comment type="caution">
    <text evidence="4">The sequence shown here is derived from an EMBL/GenBank/DDBJ whole genome shotgun (WGS) entry which is preliminary data.</text>
</comment>
<dbReference type="RefSeq" id="WP_275116900.1">
    <property type="nucleotide sequence ID" value="NZ_JAOTPO010000001.1"/>
</dbReference>
<comment type="subcellular location">
    <subcellularLocation>
        <location evidence="1">Cell surface</location>
    </subcellularLocation>
</comment>
<dbReference type="NCBIfam" id="NF040982">
    <property type="entry name" value="ComGD"/>
    <property type="match status" value="1"/>
</dbReference>
<dbReference type="InterPro" id="IPR012902">
    <property type="entry name" value="N_methyl_site"/>
</dbReference>
<dbReference type="Pfam" id="PF07963">
    <property type="entry name" value="N_methyl"/>
    <property type="match status" value="1"/>
</dbReference>
<dbReference type="InterPro" id="IPR045584">
    <property type="entry name" value="Pilin-like"/>
</dbReference>
<keyword evidence="5" id="KW-1185">Reference proteome</keyword>
<keyword evidence="3" id="KW-1133">Transmembrane helix</keyword>